<feature type="transmembrane region" description="Helical" evidence="1">
    <location>
        <begin position="180"/>
        <end position="200"/>
    </location>
</feature>
<keyword evidence="3" id="KW-1185">Reference proteome</keyword>
<dbReference type="EMBL" id="OU015568">
    <property type="protein sequence ID" value="CAG5080690.1"/>
    <property type="molecule type" value="Genomic_DNA"/>
</dbReference>
<evidence type="ECO:0000313" key="3">
    <source>
        <dbReference type="Proteomes" id="UP001158576"/>
    </source>
</evidence>
<feature type="transmembrane region" description="Helical" evidence="1">
    <location>
        <begin position="118"/>
        <end position="137"/>
    </location>
</feature>
<protein>
    <submittedName>
        <fullName evidence="2">Oidioi.mRNA.OKI2018_I69.PAR.g9684.t1.cds</fullName>
    </submittedName>
</protein>
<feature type="transmembrane region" description="Helical" evidence="1">
    <location>
        <begin position="49"/>
        <end position="68"/>
    </location>
</feature>
<evidence type="ECO:0000256" key="1">
    <source>
        <dbReference type="SAM" id="Phobius"/>
    </source>
</evidence>
<feature type="transmembrane region" description="Helical" evidence="1">
    <location>
        <begin position="143"/>
        <end position="159"/>
    </location>
</feature>
<proteinExistence type="predicted"/>
<keyword evidence="1" id="KW-1133">Transmembrane helix</keyword>
<gene>
    <name evidence="2" type="ORF">OKIOD_LOCUS1242</name>
</gene>
<evidence type="ECO:0000313" key="2">
    <source>
        <dbReference type="EMBL" id="CAG5080690.1"/>
    </source>
</evidence>
<organism evidence="2 3">
    <name type="scientific">Oikopleura dioica</name>
    <name type="common">Tunicate</name>
    <dbReference type="NCBI Taxonomy" id="34765"/>
    <lineage>
        <taxon>Eukaryota</taxon>
        <taxon>Metazoa</taxon>
        <taxon>Chordata</taxon>
        <taxon>Tunicata</taxon>
        <taxon>Appendicularia</taxon>
        <taxon>Copelata</taxon>
        <taxon>Oikopleuridae</taxon>
        <taxon>Oikopleura</taxon>
    </lineage>
</organism>
<accession>A0ABN7RMP8</accession>
<name>A0ABN7RMP8_OIKDI</name>
<dbReference type="Proteomes" id="UP001158576">
    <property type="component" value="Chromosome PAR"/>
</dbReference>
<reference evidence="2 3" key="1">
    <citation type="submission" date="2021-04" db="EMBL/GenBank/DDBJ databases">
        <authorList>
            <person name="Bliznina A."/>
        </authorList>
    </citation>
    <scope>NUCLEOTIDE SEQUENCE [LARGE SCALE GENOMIC DNA]</scope>
</reference>
<keyword evidence="1" id="KW-0472">Membrane</keyword>
<sequence>MDFIKTKMWNSSEAQSRFGMKPTWNQEIPQHWVDQGLTMDDLKAGYKVVHAYLLVGMIICIINYVICWKVRKNIHPMKLIGEIPMTKFEKYAFACQLGREPAINFVNSTLVTNDRAYVVLRLILGLTSTLGQTFVGASTPLRGLNYPIALILTVYTNFNRKLIILGFGSKMQTLNKVHSYFFNCQLILAVFITISNWTQWFGLFPFRDMSRKPDLSHNLMAIKEFSPLILLLVDLLWLETRVHFAGVWHAMTTMTSMTLLLIAGQKQQPQAVLAPVDQPARTLPQTHIAMIAIPTIQLAISLLCDLKIWVLRQLPVIGERVRLRESLIENFRKRQAFTKHFPVTRAMRRQTATTNEIFKKFGRVSQKQSILRRLQQRNQQRNQVGDRRISQTYGRRRMSVANALMTVESLDSFEYD</sequence>
<keyword evidence="1" id="KW-0812">Transmembrane</keyword>